<evidence type="ECO:0000313" key="9">
    <source>
        <dbReference type="EMBL" id="PAA81503.1"/>
    </source>
</evidence>
<sequence length="143" mass="16568">MAFGFIAVAYILALIFTAFLLFVVIHHVIAFDELQNDYKNPIDQCRSLNSLVLPEYIVHALMSLMFLFSGQLFSFILNLPLAAYHVKRYIDRPVLSSPGLYDPTSIMNADKLRRAMREGWVKLAIYLCSFFYYLYCMIYVLVS</sequence>
<evidence type="ECO:0008006" key="11">
    <source>
        <dbReference type="Google" id="ProtNLM"/>
    </source>
</evidence>
<evidence type="ECO:0000256" key="1">
    <source>
        <dbReference type="ARBA" id="ARBA00004141"/>
    </source>
</evidence>
<dbReference type="EMBL" id="NIVC01004078">
    <property type="protein sequence ID" value="PAA48699.1"/>
    <property type="molecule type" value="Genomic_DNA"/>
</dbReference>
<evidence type="ECO:0000313" key="10">
    <source>
        <dbReference type="Proteomes" id="UP000215902"/>
    </source>
</evidence>
<accession>A0A267DJI5</accession>
<dbReference type="InterPro" id="IPR033466">
    <property type="entry name" value="Cornichon_conserved"/>
</dbReference>
<gene>
    <name evidence="8" type="ORF">BOX15_Mlig015193g1</name>
    <name evidence="7" type="ORF">BOX15_Mlig015193g3</name>
    <name evidence="9" type="ORF">BOX15_Mlig015193g4</name>
</gene>
<dbReference type="Pfam" id="PF03311">
    <property type="entry name" value="Cornichon"/>
    <property type="match status" value="1"/>
</dbReference>
<dbReference type="AlphaFoldDB" id="A0A267DJI5"/>
<comment type="caution">
    <text evidence="7">The sequence shown here is derived from an EMBL/GenBank/DDBJ whole genome shotgun (WGS) entry which is preliminary data.</text>
</comment>
<protein>
    <recommendedName>
        <fullName evidence="11">Protein cornichon</fullName>
    </recommendedName>
</protein>
<dbReference type="EMBL" id="NIVC01001534">
    <property type="protein sequence ID" value="PAA66749.1"/>
    <property type="molecule type" value="Genomic_DNA"/>
</dbReference>
<evidence type="ECO:0000256" key="2">
    <source>
        <dbReference type="ARBA" id="ARBA00010095"/>
    </source>
</evidence>
<dbReference type="PROSITE" id="PS01340">
    <property type="entry name" value="CORNICHON"/>
    <property type="match status" value="1"/>
</dbReference>
<feature type="transmembrane region" description="Helical" evidence="6">
    <location>
        <begin position="7"/>
        <end position="29"/>
    </location>
</feature>
<evidence type="ECO:0000313" key="7">
    <source>
        <dbReference type="EMBL" id="PAA48699.1"/>
    </source>
</evidence>
<proteinExistence type="inferred from homology"/>
<comment type="subcellular location">
    <subcellularLocation>
        <location evidence="1">Membrane</location>
        <topology evidence="1">Multi-pass membrane protein</topology>
    </subcellularLocation>
</comment>
<keyword evidence="10" id="KW-1185">Reference proteome</keyword>
<dbReference type="OrthoDB" id="434393at2759"/>
<feature type="transmembrane region" description="Helical" evidence="6">
    <location>
        <begin position="56"/>
        <end position="79"/>
    </location>
</feature>
<name>A0A267DJI5_9PLAT</name>
<reference evidence="7 10" key="1">
    <citation type="submission" date="2017-06" db="EMBL/GenBank/DDBJ databases">
        <title>A platform for efficient transgenesis in Macrostomum lignano, a flatworm model organism for stem cell research.</title>
        <authorList>
            <person name="Berezikov E."/>
        </authorList>
    </citation>
    <scope>NUCLEOTIDE SEQUENCE [LARGE SCALE GENOMIC DNA]</scope>
    <source>
        <strain evidence="7">DV1</strain>
        <tissue evidence="7">Whole organism</tissue>
    </source>
</reference>
<dbReference type="Proteomes" id="UP000215902">
    <property type="component" value="Unassembled WGS sequence"/>
</dbReference>
<dbReference type="EMBL" id="NIVC01000527">
    <property type="protein sequence ID" value="PAA81503.1"/>
    <property type="molecule type" value="Genomic_DNA"/>
</dbReference>
<dbReference type="PANTHER" id="PTHR12290">
    <property type="entry name" value="CORNICHON-RELATED"/>
    <property type="match status" value="1"/>
</dbReference>
<keyword evidence="3 6" id="KW-0812">Transmembrane</keyword>
<evidence type="ECO:0000313" key="8">
    <source>
        <dbReference type="EMBL" id="PAA66749.1"/>
    </source>
</evidence>
<dbReference type="SMART" id="SM01398">
    <property type="entry name" value="Cornichon"/>
    <property type="match status" value="1"/>
</dbReference>
<keyword evidence="4 6" id="KW-1133">Transmembrane helix</keyword>
<evidence type="ECO:0000256" key="6">
    <source>
        <dbReference type="SAM" id="Phobius"/>
    </source>
</evidence>
<dbReference type="InterPro" id="IPR003377">
    <property type="entry name" value="Cornichon"/>
</dbReference>
<feature type="transmembrane region" description="Helical" evidence="6">
    <location>
        <begin position="123"/>
        <end position="142"/>
    </location>
</feature>
<organism evidence="7 10">
    <name type="scientific">Macrostomum lignano</name>
    <dbReference type="NCBI Taxonomy" id="282301"/>
    <lineage>
        <taxon>Eukaryota</taxon>
        <taxon>Metazoa</taxon>
        <taxon>Spiralia</taxon>
        <taxon>Lophotrochozoa</taxon>
        <taxon>Platyhelminthes</taxon>
        <taxon>Rhabditophora</taxon>
        <taxon>Macrostomorpha</taxon>
        <taxon>Macrostomida</taxon>
        <taxon>Macrostomidae</taxon>
        <taxon>Macrostomum</taxon>
    </lineage>
</organism>
<dbReference type="GO" id="GO:0016020">
    <property type="term" value="C:membrane"/>
    <property type="evidence" value="ECO:0007669"/>
    <property type="project" value="UniProtKB-SubCell"/>
</dbReference>
<dbReference type="STRING" id="282301.A0A267DJI5"/>
<keyword evidence="5 6" id="KW-0472">Membrane</keyword>
<evidence type="ECO:0000256" key="4">
    <source>
        <dbReference type="ARBA" id="ARBA00022989"/>
    </source>
</evidence>
<evidence type="ECO:0000256" key="5">
    <source>
        <dbReference type="ARBA" id="ARBA00023136"/>
    </source>
</evidence>
<dbReference type="GO" id="GO:0016192">
    <property type="term" value="P:vesicle-mediated transport"/>
    <property type="evidence" value="ECO:0007669"/>
    <property type="project" value="InterPro"/>
</dbReference>
<evidence type="ECO:0000256" key="3">
    <source>
        <dbReference type="ARBA" id="ARBA00022692"/>
    </source>
</evidence>
<comment type="similarity">
    <text evidence="2">Belongs to the cornichon family.</text>
</comment>